<organism evidence="2 3">
    <name type="scientific">Paramicrobacterium chengjingii</name>
    <dbReference type="NCBI Taxonomy" id="2769067"/>
    <lineage>
        <taxon>Bacteria</taxon>
        <taxon>Bacillati</taxon>
        <taxon>Actinomycetota</taxon>
        <taxon>Actinomycetes</taxon>
        <taxon>Micrococcales</taxon>
        <taxon>Microbacteriaceae</taxon>
        <taxon>Paramicrobacterium</taxon>
    </lineage>
</organism>
<feature type="compositionally biased region" description="Polar residues" evidence="1">
    <location>
        <begin position="149"/>
        <end position="164"/>
    </location>
</feature>
<accession>A0ABX6YLI7</accession>
<sequence length="185" mass="19392">MTSVTAEQVGRNLHLVVEGAGDAFVISPLPGWAGMALTQQYLGIATGNIEPTGMEALLMHAVDGVTPEREWIEDGPVYTDIQNRLSLAEAQDVLIPAMLWQTVLGTKGVRTYLHEGGGDKGGVKALWSLVSTLGGSSSLISPASALETLIQSQADTRPTSSPQSGGKPGKKPQDRKTSSKNSPKG</sequence>
<keyword evidence="3" id="KW-1185">Reference proteome</keyword>
<name>A0ABX6YLI7_9MICO</name>
<proteinExistence type="predicted"/>
<evidence type="ECO:0000256" key="1">
    <source>
        <dbReference type="SAM" id="MobiDB-lite"/>
    </source>
</evidence>
<gene>
    <name evidence="2" type="ORF">HCR76_06540</name>
</gene>
<dbReference type="Proteomes" id="UP000662814">
    <property type="component" value="Chromosome"/>
</dbReference>
<protein>
    <submittedName>
        <fullName evidence="2">Uncharacterized protein</fullName>
    </submittedName>
</protein>
<reference evidence="2 3" key="1">
    <citation type="submission" date="2020-12" db="EMBL/GenBank/DDBJ databases">
        <title>Microbacterium sp. HY060.</title>
        <authorList>
            <person name="Zhou J."/>
        </authorList>
    </citation>
    <scope>NUCLEOTIDE SEQUENCE [LARGE SCALE GENOMIC DNA]</scope>
    <source>
        <strain evidence="2 3">HY60</strain>
    </source>
</reference>
<dbReference type="EMBL" id="CP061169">
    <property type="protein sequence ID" value="QPZ39698.1"/>
    <property type="molecule type" value="Genomic_DNA"/>
</dbReference>
<evidence type="ECO:0000313" key="2">
    <source>
        <dbReference type="EMBL" id="QPZ39698.1"/>
    </source>
</evidence>
<dbReference type="RefSeq" id="WP_198248157.1">
    <property type="nucleotide sequence ID" value="NZ_CP061169.1"/>
</dbReference>
<evidence type="ECO:0000313" key="3">
    <source>
        <dbReference type="Proteomes" id="UP000662814"/>
    </source>
</evidence>
<feature type="region of interest" description="Disordered" evidence="1">
    <location>
        <begin position="149"/>
        <end position="185"/>
    </location>
</feature>